<dbReference type="RefSeq" id="WP_209367167.1">
    <property type="nucleotide sequence ID" value="NZ_CP046956.1"/>
</dbReference>
<evidence type="ECO:0000313" key="1">
    <source>
        <dbReference type="EMBL" id="QTM98425.1"/>
    </source>
</evidence>
<evidence type="ECO:0000313" key="2">
    <source>
        <dbReference type="Proteomes" id="UP000665043"/>
    </source>
</evidence>
<keyword evidence="2" id="KW-1185">Reference proteome</keyword>
<evidence type="ECO:0008006" key="3">
    <source>
        <dbReference type="Google" id="ProtNLM"/>
    </source>
</evidence>
<sequence length="80" mass="8960">MFPQAKSFVMDEKDEVKEVLHTLTDYTINVTGTEFNDTDEPALNRVNGAAKNATTLLKTINITPEEDTNTITIDLNEDEN</sequence>
<protein>
    <recommendedName>
        <fullName evidence="3">DUF1659 domain-containing protein</fullName>
    </recommendedName>
</protein>
<organism evidence="1 2">
    <name type="scientific">Sediminibacillus dalangtanensis</name>
    <dbReference type="NCBI Taxonomy" id="2729421"/>
    <lineage>
        <taxon>Bacteria</taxon>
        <taxon>Bacillati</taxon>
        <taxon>Bacillota</taxon>
        <taxon>Bacilli</taxon>
        <taxon>Bacillales</taxon>
        <taxon>Bacillaceae</taxon>
        <taxon>Sediminibacillus</taxon>
    </lineage>
</organism>
<gene>
    <name evidence="1" type="ORF">ERJ70_03385</name>
</gene>
<accession>A0ABX7VRJ8</accession>
<dbReference type="EMBL" id="CP046956">
    <property type="protein sequence ID" value="QTM98425.1"/>
    <property type="molecule type" value="Genomic_DNA"/>
</dbReference>
<name>A0ABX7VRJ8_9BACI</name>
<dbReference type="Proteomes" id="UP000665043">
    <property type="component" value="Chromosome"/>
</dbReference>
<proteinExistence type="predicted"/>
<reference evidence="1 2" key="1">
    <citation type="submission" date="2019-12" db="EMBL/GenBank/DDBJ databases">
        <title>The whole genome sequencing of a strain isolated from a Mars analog, Dalangtan Playa.</title>
        <authorList>
            <person name="Huang T."/>
        </authorList>
    </citation>
    <scope>NUCLEOTIDE SEQUENCE [LARGE SCALE GENOMIC DNA]</scope>
    <source>
        <strain evidence="1 2">DP4-553-S</strain>
    </source>
</reference>